<dbReference type="EMBL" id="JAULSW010000001">
    <property type="protein sequence ID" value="KAK3392791.1"/>
    <property type="molecule type" value="Genomic_DNA"/>
</dbReference>
<protein>
    <recommendedName>
        <fullName evidence="2">Retrovirus-related Pol polyprotein from transposon TNT 1-94-like beta-barrel domain-containing protein</fullName>
    </recommendedName>
</protein>
<evidence type="ECO:0000313" key="4">
    <source>
        <dbReference type="Proteomes" id="UP001285441"/>
    </source>
</evidence>
<dbReference type="InterPro" id="IPR054722">
    <property type="entry name" value="PolX-like_BBD"/>
</dbReference>
<evidence type="ECO:0000313" key="3">
    <source>
        <dbReference type="EMBL" id="KAK3392791.1"/>
    </source>
</evidence>
<proteinExistence type="predicted"/>
<dbReference type="Proteomes" id="UP001285441">
    <property type="component" value="Unassembled WGS sequence"/>
</dbReference>
<dbReference type="AlphaFoldDB" id="A0AAE0P3U3"/>
<name>A0AAE0P3U3_9PEZI</name>
<keyword evidence="4" id="KW-1185">Reference proteome</keyword>
<feature type="region of interest" description="Disordered" evidence="1">
    <location>
        <begin position="226"/>
        <end position="263"/>
    </location>
</feature>
<dbReference type="Pfam" id="PF22936">
    <property type="entry name" value="Pol_BBD"/>
    <property type="match status" value="1"/>
</dbReference>
<comment type="caution">
    <text evidence="3">The sequence shown here is derived from an EMBL/GenBank/DDBJ whole genome shotgun (WGS) entry which is preliminary data.</text>
</comment>
<gene>
    <name evidence="3" type="ORF">B0H63DRAFT_530255</name>
</gene>
<reference evidence="3" key="2">
    <citation type="submission" date="2023-06" db="EMBL/GenBank/DDBJ databases">
        <authorList>
            <consortium name="Lawrence Berkeley National Laboratory"/>
            <person name="Haridas S."/>
            <person name="Hensen N."/>
            <person name="Bonometti L."/>
            <person name="Westerberg I."/>
            <person name="Brannstrom I.O."/>
            <person name="Guillou S."/>
            <person name="Cros-Aarteil S."/>
            <person name="Calhoun S."/>
            <person name="Kuo A."/>
            <person name="Mondo S."/>
            <person name="Pangilinan J."/>
            <person name="Riley R."/>
            <person name="LaButti K."/>
            <person name="Andreopoulos B."/>
            <person name="Lipzen A."/>
            <person name="Chen C."/>
            <person name="Yanf M."/>
            <person name="Daum C."/>
            <person name="Ng V."/>
            <person name="Clum A."/>
            <person name="Steindorff A."/>
            <person name="Ohm R."/>
            <person name="Martin F."/>
            <person name="Silar P."/>
            <person name="Natvig D."/>
            <person name="Lalanne C."/>
            <person name="Gautier V."/>
            <person name="Ament-velasquez S.L."/>
            <person name="Kruys A."/>
            <person name="Hutchinson M.I."/>
            <person name="Powell A.J."/>
            <person name="Barry K."/>
            <person name="Miller A.N."/>
            <person name="Grigoriev I.V."/>
            <person name="Debuchy R."/>
            <person name="Gladieux P."/>
            <person name="Thoren M.H."/>
            <person name="Johannesson H."/>
        </authorList>
    </citation>
    <scope>NUCLEOTIDE SEQUENCE</scope>
    <source>
        <strain evidence="3">CBS 232.78</strain>
    </source>
</reference>
<accession>A0AAE0P3U3</accession>
<organism evidence="3 4">
    <name type="scientific">Podospora didyma</name>
    <dbReference type="NCBI Taxonomy" id="330526"/>
    <lineage>
        <taxon>Eukaryota</taxon>
        <taxon>Fungi</taxon>
        <taxon>Dikarya</taxon>
        <taxon>Ascomycota</taxon>
        <taxon>Pezizomycotina</taxon>
        <taxon>Sordariomycetes</taxon>
        <taxon>Sordariomycetidae</taxon>
        <taxon>Sordariales</taxon>
        <taxon>Podosporaceae</taxon>
        <taxon>Podospora</taxon>
    </lineage>
</organism>
<evidence type="ECO:0000256" key="1">
    <source>
        <dbReference type="SAM" id="MobiDB-lite"/>
    </source>
</evidence>
<sequence length="263" mass="28972">MTVELQIVVNFITKKTIGKAGTGIMSSPTPESEPGVCPDWIWPPESDVHVAGDINWFVKYEPFETFICGADGHKERAAGVGILEIPVNLGGGRSGKVRLRDVLHVPGALCNIIAHHTLTSNYDEIYAGKFYTAILNLRPPSIPSWRYFILSPAKRPAFWPIPEQQRWVADQYSSSPFLNSLGAALSGGEKDACQCEEKVVITKDTPEVVELATELAGEMMRKYVAEKAASTREPSTEPRSSNTHSSKRQRFNSDAAPDYYTTA</sequence>
<reference evidence="3" key="1">
    <citation type="journal article" date="2023" name="Mol. Phylogenet. Evol.">
        <title>Genome-scale phylogeny and comparative genomics of the fungal order Sordariales.</title>
        <authorList>
            <person name="Hensen N."/>
            <person name="Bonometti L."/>
            <person name="Westerberg I."/>
            <person name="Brannstrom I.O."/>
            <person name="Guillou S."/>
            <person name="Cros-Aarteil S."/>
            <person name="Calhoun S."/>
            <person name="Haridas S."/>
            <person name="Kuo A."/>
            <person name="Mondo S."/>
            <person name="Pangilinan J."/>
            <person name="Riley R."/>
            <person name="LaButti K."/>
            <person name="Andreopoulos B."/>
            <person name="Lipzen A."/>
            <person name="Chen C."/>
            <person name="Yan M."/>
            <person name="Daum C."/>
            <person name="Ng V."/>
            <person name="Clum A."/>
            <person name="Steindorff A."/>
            <person name="Ohm R.A."/>
            <person name="Martin F."/>
            <person name="Silar P."/>
            <person name="Natvig D.O."/>
            <person name="Lalanne C."/>
            <person name="Gautier V."/>
            <person name="Ament-Velasquez S.L."/>
            <person name="Kruys A."/>
            <person name="Hutchinson M.I."/>
            <person name="Powell A.J."/>
            <person name="Barry K."/>
            <person name="Miller A.N."/>
            <person name="Grigoriev I.V."/>
            <person name="Debuchy R."/>
            <person name="Gladieux P."/>
            <person name="Hiltunen Thoren M."/>
            <person name="Johannesson H."/>
        </authorList>
    </citation>
    <scope>NUCLEOTIDE SEQUENCE</scope>
    <source>
        <strain evidence="3">CBS 232.78</strain>
    </source>
</reference>
<dbReference type="PANTHER" id="PTHR40628">
    <property type="entry name" value="CHROMO DOMAIN-CONTAINING PROTEIN"/>
    <property type="match status" value="1"/>
</dbReference>
<evidence type="ECO:0000259" key="2">
    <source>
        <dbReference type="Pfam" id="PF22936"/>
    </source>
</evidence>
<dbReference type="PANTHER" id="PTHR40628:SF1">
    <property type="entry name" value="CHROMO DOMAIN-CONTAINING PROTEIN"/>
    <property type="match status" value="1"/>
</dbReference>
<feature type="domain" description="Retrovirus-related Pol polyprotein from transposon TNT 1-94-like beta-barrel" evidence="2">
    <location>
        <begin position="48"/>
        <end position="120"/>
    </location>
</feature>